<reference evidence="1 2" key="1">
    <citation type="submission" date="2015-01" db="EMBL/GenBank/DDBJ databases">
        <title>Evolution of Trichinella species and genotypes.</title>
        <authorList>
            <person name="Korhonen P.K."/>
            <person name="Edoardo P."/>
            <person name="Giuseppe L.R."/>
            <person name="Gasser R.B."/>
        </authorList>
    </citation>
    <scope>NUCLEOTIDE SEQUENCE [LARGE SCALE GENOMIC DNA]</scope>
    <source>
        <strain evidence="1">ISS3</strain>
    </source>
</reference>
<evidence type="ECO:0000313" key="2">
    <source>
        <dbReference type="Proteomes" id="UP000054776"/>
    </source>
</evidence>
<name>A0A0V1ASC8_TRISP</name>
<proteinExistence type="predicted"/>
<accession>A0A0V1ASC8</accession>
<protein>
    <submittedName>
        <fullName evidence="1">Uncharacterized protein</fullName>
    </submittedName>
</protein>
<dbReference type="Proteomes" id="UP000054776">
    <property type="component" value="Unassembled WGS sequence"/>
</dbReference>
<keyword evidence="2" id="KW-1185">Reference proteome</keyword>
<dbReference type="EMBL" id="JYDH01000239">
    <property type="protein sequence ID" value="KRY27714.1"/>
    <property type="molecule type" value="Genomic_DNA"/>
</dbReference>
<dbReference type="InParanoid" id="A0A0V1ASC8"/>
<comment type="caution">
    <text evidence="1">The sequence shown here is derived from an EMBL/GenBank/DDBJ whole genome shotgun (WGS) entry which is preliminary data.</text>
</comment>
<evidence type="ECO:0000313" key="1">
    <source>
        <dbReference type="EMBL" id="KRY27714.1"/>
    </source>
</evidence>
<dbReference type="AlphaFoldDB" id="A0A0V1ASC8"/>
<gene>
    <name evidence="1" type="ORF">T01_5669</name>
</gene>
<sequence>MFSSFPDLCASLTMVVKVVMLSKAPSSASVRCDYSHSETVHKNVVVRAVINNSGKNSLNVLACLAFERTRVGKSETSSNIAYRALARSASNSSNRSLCWISRVVHSFSHREFSQTSYQRDLDRAAAHAVYPRFLRLKSPMASLGTPGRMYEDATPVYRQGPLTRSVTSSGKTVSRMFFEFRGYLESGLGDVDWAAHIRKGLVLEKVGRNTFAVSLEERLKTVRTCFESSVLLLWYASWGEKGVDDHLVYAETQ</sequence>
<organism evidence="1 2">
    <name type="scientific">Trichinella spiralis</name>
    <name type="common">Trichina worm</name>
    <dbReference type="NCBI Taxonomy" id="6334"/>
    <lineage>
        <taxon>Eukaryota</taxon>
        <taxon>Metazoa</taxon>
        <taxon>Ecdysozoa</taxon>
        <taxon>Nematoda</taxon>
        <taxon>Enoplea</taxon>
        <taxon>Dorylaimia</taxon>
        <taxon>Trichinellida</taxon>
        <taxon>Trichinellidae</taxon>
        <taxon>Trichinella</taxon>
    </lineage>
</organism>